<dbReference type="PANTHER" id="PTHR30012">
    <property type="entry name" value="GENERAL SECRETION PATHWAY PROTEIN"/>
    <property type="match status" value="1"/>
</dbReference>
<dbReference type="STRING" id="128944.AWM75_02170"/>
<keyword evidence="8" id="KW-1185">Reference proteome</keyword>
<dbReference type="PANTHER" id="PTHR30012:SF0">
    <property type="entry name" value="TYPE II SECRETION SYSTEM PROTEIN F-RELATED"/>
    <property type="match status" value="1"/>
</dbReference>
<dbReference type="InterPro" id="IPR047692">
    <property type="entry name" value="T4P_ComGB"/>
</dbReference>
<dbReference type="InterPro" id="IPR042094">
    <property type="entry name" value="T2SS_GspF_sf"/>
</dbReference>
<reference evidence="8" key="2">
    <citation type="submission" date="2016-01" db="EMBL/GenBank/DDBJ databases">
        <title>Six Aerococcus type strain genome sequencing and assembly using PacBio and Illumina Hiseq.</title>
        <authorList>
            <person name="Carkaci D."/>
            <person name="Dargis R."/>
            <person name="Nielsen X.C."/>
            <person name="Skovgaard O."/>
            <person name="Fuursted K."/>
            <person name="Christensen J.J."/>
        </authorList>
    </citation>
    <scope>NUCLEOTIDE SEQUENCE [LARGE SCALE GENOMIC DNA]</scope>
    <source>
        <strain evidence="8">CCUG42038B</strain>
    </source>
</reference>
<gene>
    <name evidence="7" type="ORF">AWM75_02170</name>
</gene>
<dbReference type="EMBL" id="CP014163">
    <property type="protein sequence ID" value="AMB98869.1"/>
    <property type="molecule type" value="Genomic_DNA"/>
</dbReference>
<evidence type="ECO:0000313" key="8">
    <source>
        <dbReference type="Proteomes" id="UP000062260"/>
    </source>
</evidence>
<evidence type="ECO:0000256" key="4">
    <source>
        <dbReference type="ARBA" id="ARBA00022692"/>
    </source>
</evidence>
<evidence type="ECO:0000256" key="2">
    <source>
        <dbReference type="ARBA" id="ARBA00005745"/>
    </source>
</evidence>
<keyword evidence="5" id="KW-1133">Transmembrane helix</keyword>
<evidence type="ECO:0000256" key="3">
    <source>
        <dbReference type="ARBA" id="ARBA00022475"/>
    </source>
</evidence>
<proteinExistence type="inferred from homology"/>
<comment type="subcellular location">
    <subcellularLocation>
        <location evidence="1">Cell membrane</location>
        <topology evidence="1">Multi-pass membrane protein</topology>
    </subcellularLocation>
</comment>
<organism evidence="7 8">
    <name type="scientific">Aerococcus urinaehominis</name>
    <dbReference type="NCBI Taxonomy" id="128944"/>
    <lineage>
        <taxon>Bacteria</taxon>
        <taxon>Bacillati</taxon>
        <taxon>Bacillota</taxon>
        <taxon>Bacilli</taxon>
        <taxon>Lactobacillales</taxon>
        <taxon>Aerococcaceae</taxon>
        <taxon>Aerococcus</taxon>
    </lineage>
</organism>
<keyword evidence="3" id="KW-1003">Cell membrane</keyword>
<dbReference type="InterPro" id="IPR003004">
    <property type="entry name" value="GspF/PilC"/>
</dbReference>
<keyword evidence="6" id="KW-0472">Membrane</keyword>
<dbReference type="RefSeq" id="WP_067977684.1">
    <property type="nucleotide sequence ID" value="NZ_CP014163.1"/>
</dbReference>
<accession>A0A0X8FKQ7</accession>
<evidence type="ECO:0000313" key="7">
    <source>
        <dbReference type="EMBL" id="AMB98869.1"/>
    </source>
</evidence>
<evidence type="ECO:0000256" key="5">
    <source>
        <dbReference type="ARBA" id="ARBA00022989"/>
    </source>
</evidence>
<name>A0A0X8FKQ7_9LACT</name>
<comment type="similarity">
    <text evidence="2">Belongs to the GSP F family.</text>
</comment>
<dbReference type="Proteomes" id="UP000062260">
    <property type="component" value="Chromosome"/>
</dbReference>
<dbReference type="OrthoDB" id="2134211at2"/>
<evidence type="ECO:0000256" key="1">
    <source>
        <dbReference type="ARBA" id="ARBA00004651"/>
    </source>
</evidence>
<reference evidence="7 8" key="1">
    <citation type="journal article" date="2016" name="Genome Announc.">
        <title>Complete Genome Sequences of Aerococcus christensenii CCUG 28831T, Aerococcus sanguinicola CCUG 43001T, Aerococcus urinae CCUG 36881T, Aerococcus urinaeequi CCUG 28094T, Aerococcus urinaehominis CCUG 42038 BT, and Aerococcus viridans CCUG 4311T.</title>
        <authorList>
            <person name="Carkaci D."/>
            <person name="Dargis R."/>
            <person name="Nielsen X.C."/>
            <person name="Skovgaard O."/>
            <person name="Fuursted K."/>
            <person name="Christensen J.J."/>
        </authorList>
    </citation>
    <scope>NUCLEOTIDE SEQUENCE [LARGE SCALE GENOMIC DNA]</scope>
    <source>
        <strain evidence="7 8">CCUG42038B</strain>
    </source>
</reference>
<dbReference type="Pfam" id="PF00482">
    <property type="entry name" value="T2SSF"/>
    <property type="match status" value="2"/>
</dbReference>
<dbReference type="PRINTS" id="PR00812">
    <property type="entry name" value="BCTERIALGSPF"/>
</dbReference>
<dbReference type="Gene3D" id="1.20.81.30">
    <property type="entry name" value="Type II secretion system (T2SS), domain F"/>
    <property type="match status" value="2"/>
</dbReference>
<protein>
    <submittedName>
        <fullName evidence="7">Uncharacterized protein</fullName>
    </submittedName>
</protein>
<dbReference type="GO" id="GO:0005886">
    <property type="term" value="C:plasma membrane"/>
    <property type="evidence" value="ECO:0007669"/>
    <property type="project" value="UniProtKB-SubCell"/>
</dbReference>
<dbReference type="NCBIfam" id="NF041012">
    <property type="entry name" value="T4P_ComGB"/>
    <property type="match status" value="1"/>
</dbReference>
<dbReference type="InterPro" id="IPR018076">
    <property type="entry name" value="T2SS_GspF_dom"/>
</dbReference>
<sequence>MEKSQEQRPNPIDWKRLLNYEIKSSWTAKKQAEFLEQVSELLLEGFTLAQALDFLETLDRKFQNIYRDMQADLSQGAYFYQVLDAINLSDKIIFQIKLVENYDDLASGLGEIADYIRRSAQNQQKIKQTLAYPLALVVLMIGLMLVLRVFLLPQLQAMLADQDLDQVTYALIHFLENLPQTLVILLALVSLLAILSYVYHRLTTPLRRAQTYVVLPFLGKYFRLYYTYYFAHEFSQLFAIGYSSQQIMTVFAEQDQVAFLSEFGTYLESNYKAGIPFVESLAKLGIFTIIFPEIVAHGELVSQLAIKMRFYSRKCLDCYYQELTRLTNQLKNIMFLAVSMVVVLVYLVLMLPMLNMLGQI</sequence>
<dbReference type="AlphaFoldDB" id="A0A0X8FKQ7"/>
<dbReference type="KEGG" id="auh:AWM75_02170"/>
<evidence type="ECO:0000256" key="6">
    <source>
        <dbReference type="ARBA" id="ARBA00023136"/>
    </source>
</evidence>
<keyword evidence="4" id="KW-0812">Transmembrane</keyword>